<keyword evidence="2 5" id="KW-0808">Transferase</keyword>
<evidence type="ECO:0000313" key="5">
    <source>
        <dbReference type="EMBL" id="TQL63206.1"/>
    </source>
</evidence>
<dbReference type="SUPFAM" id="SSF53756">
    <property type="entry name" value="UDP-Glycosyltransferase/glycogen phosphorylase"/>
    <property type="match status" value="1"/>
</dbReference>
<keyword evidence="1 5" id="KW-0328">Glycosyltransferase</keyword>
<keyword evidence="6" id="KW-1185">Reference proteome</keyword>
<dbReference type="InterPro" id="IPR001296">
    <property type="entry name" value="Glyco_trans_1"/>
</dbReference>
<evidence type="ECO:0000259" key="4">
    <source>
        <dbReference type="Pfam" id="PF13439"/>
    </source>
</evidence>
<accession>A0A542ZSD9</accession>
<proteinExistence type="predicted"/>
<dbReference type="InterPro" id="IPR050194">
    <property type="entry name" value="Glycosyltransferase_grp1"/>
</dbReference>
<dbReference type="Gene3D" id="3.40.50.2000">
    <property type="entry name" value="Glycogen Phosphorylase B"/>
    <property type="match status" value="2"/>
</dbReference>
<feature type="domain" description="Glycosyltransferase subfamily 4-like N-terminal" evidence="4">
    <location>
        <begin position="78"/>
        <end position="246"/>
    </location>
</feature>
<dbReference type="PANTHER" id="PTHR45947:SF3">
    <property type="entry name" value="SULFOQUINOVOSYL TRANSFERASE SQD2"/>
    <property type="match status" value="1"/>
</dbReference>
<comment type="caution">
    <text evidence="5">The sequence shown here is derived from an EMBL/GenBank/DDBJ whole genome shotgun (WGS) entry which is preliminary data.</text>
</comment>
<dbReference type="Proteomes" id="UP000316196">
    <property type="component" value="Unassembled WGS sequence"/>
</dbReference>
<dbReference type="AlphaFoldDB" id="A0A542ZSD9"/>
<dbReference type="Pfam" id="PF00534">
    <property type="entry name" value="Glycos_transf_1"/>
    <property type="match status" value="1"/>
</dbReference>
<reference evidence="5 6" key="1">
    <citation type="submission" date="2019-06" db="EMBL/GenBank/DDBJ databases">
        <title>Sequencing the genomes of 1000 actinobacteria strains.</title>
        <authorList>
            <person name="Klenk H.-P."/>
        </authorList>
    </citation>
    <scope>NUCLEOTIDE SEQUENCE [LARGE SCALE GENOMIC DNA]</scope>
    <source>
        <strain evidence="5 6">DSM 8251</strain>
    </source>
</reference>
<evidence type="ECO:0000256" key="1">
    <source>
        <dbReference type="ARBA" id="ARBA00022676"/>
    </source>
</evidence>
<dbReference type="PANTHER" id="PTHR45947">
    <property type="entry name" value="SULFOQUINOVOSYL TRANSFERASE SQD2"/>
    <property type="match status" value="1"/>
</dbReference>
<sequence length="440" mass="48581">MGARPELHFAAGNSTSLPHAATFPSQVFIEKPEKHPSTTFRNPALSNTLPPWNMPVDLMGKLDDVRVAVVTESFLPQINGVTHSVMRVLEHLQREGHDALVIAPSHSQGVPKEYVGFPVITMPSFALPGYADVRVGTTGQWRFERIFSNFQPDVVHLAAPFTIGERAGVAADRLGLPSVAIYQTEVPSYAARYGVPQATPLLWKWIRNIHQLATMTLAPSTYARKQLVDLGVQRVGLWGRGVDSTRFHPDKRSEEFRAEHAPNGERLIGYVGRLATEKQVDDLEVLADLPGTRTVIIGKGPRREELERILPHAVFLGQQTGEDLPIALASCDVFVHPGELETFCQSIQEALASGVPAVAPARGGPIDLIDPSHTGWLYAPGDLAGMRGFVRDLLGDDRKRATFSRRAREAVEHRTWEFMCSQLVDYYEEAIEANNVIRVA</sequence>
<dbReference type="CDD" id="cd03814">
    <property type="entry name" value="GT4-like"/>
    <property type="match status" value="1"/>
</dbReference>
<dbReference type="GO" id="GO:1901137">
    <property type="term" value="P:carbohydrate derivative biosynthetic process"/>
    <property type="evidence" value="ECO:0007669"/>
    <property type="project" value="UniProtKB-ARBA"/>
</dbReference>
<evidence type="ECO:0000259" key="3">
    <source>
        <dbReference type="Pfam" id="PF00534"/>
    </source>
</evidence>
<organism evidence="5 6">
    <name type="scientific">Propioniferax innocua</name>
    <dbReference type="NCBI Taxonomy" id="1753"/>
    <lineage>
        <taxon>Bacteria</taxon>
        <taxon>Bacillati</taxon>
        <taxon>Actinomycetota</taxon>
        <taxon>Actinomycetes</taxon>
        <taxon>Propionibacteriales</taxon>
        <taxon>Propionibacteriaceae</taxon>
        <taxon>Propioniferax</taxon>
    </lineage>
</organism>
<name>A0A542ZSD9_9ACTN</name>
<evidence type="ECO:0000256" key="2">
    <source>
        <dbReference type="ARBA" id="ARBA00022679"/>
    </source>
</evidence>
<protein>
    <submittedName>
        <fullName evidence="5">Phosphatidylinositol alpha 1,6-mannosyltransferase</fullName>
    </submittedName>
</protein>
<dbReference type="GO" id="GO:0016758">
    <property type="term" value="F:hexosyltransferase activity"/>
    <property type="evidence" value="ECO:0007669"/>
    <property type="project" value="TreeGrafter"/>
</dbReference>
<dbReference type="EMBL" id="VFOR01000001">
    <property type="protein sequence ID" value="TQL63206.1"/>
    <property type="molecule type" value="Genomic_DNA"/>
</dbReference>
<dbReference type="Pfam" id="PF13439">
    <property type="entry name" value="Glyco_transf_4"/>
    <property type="match status" value="1"/>
</dbReference>
<feature type="domain" description="Glycosyl transferase family 1" evidence="3">
    <location>
        <begin position="253"/>
        <end position="409"/>
    </location>
</feature>
<dbReference type="InterPro" id="IPR028098">
    <property type="entry name" value="Glyco_trans_4-like_N"/>
</dbReference>
<gene>
    <name evidence="5" type="ORF">FB460_1007</name>
</gene>
<evidence type="ECO:0000313" key="6">
    <source>
        <dbReference type="Proteomes" id="UP000316196"/>
    </source>
</evidence>